<dbReference type="RefSeq" id="WP_126819028.1">
    <property type="nucleotide sequence ID" value="NZ_PIPK01000027.1"/>
</dbReference>
<dbReference type="Proteomes" id="UP000287865">
    <property type="component" value="Unassembled WGS sequence"/>
</dbReference>
<dbReference type="NCBIfam" id="NF047593">
    <property type="entry name" value="IS66_ISAeme5_TnpA"/>
    <property type="match status" value="1"/>
</dbReference>
<proteinExistence type="predicted"/>
<accession>A0ABY0BNE9</accession>
<sequence>MARKHRTREQWQQLIAQWQDTGGNAQAFCSKHEIGYASFCKWRKRLQQPESQPREDAQFMDVSALQQSADRWDIVLSLGHGVELKLSQR</sequence>
<dbReference type="EMBL" id="PIPK01000027">
    <property type="protein sequence ID" value="RUO18066.1"/>
    <property type="molecule type" value="Genomic_DNA"/>
</dbReference>
<evidence type="ECO:0008006" key="3">
    <source>
        <dbReference type="Google" id="ProtNLM"/>
    </source>
</evidence>
<evidence type="ECO:0000313" key="1">
    <source>
        <dbReference type="EMBL" id="RUO18066.1"/>
    </source>
</evidence>
<organism evidence="1 2">
    <name type="scientific">Aliidiomarina maris</name>
    <dbReference type="NCBI Taxonomy" id="531312"/>
    <lineage>
        <taxon>Bacteria</taxon>
        <taxon>Pseudomonadati</taxon>
        <taxon>Pseudomonadota</taxon>
        <taxon>Gammaproteobacteria</taxon>
        <taxon>Alteromonadales</taxon>
        <taxon>Idiomarinaceae</taxon>
        <taxon>Aliidiomarina</taxon>
    </lineage>
</organism>
<reference evidence="1 2" key="1">
    <citation type="journal article" date="2018" name="Front. Microbiol.">
        <title>Genome-Based Analysis Reveals the Taxonomy and Diversity of the Family Idiomarinaceae.</title>
        <authorList>
            <person name="Liu Y."/>
            <person name="Lai Q."/>
            <person name="Shao Z."/>
        </authorList>
    </citation>
    <scope>NUCLEOTIDE SEQUENCE [LARGE SCALE GENOMIC DNA]</scope>
    <source>
        <strain evidence="1 2">CF12-14</strain>
    </source>
</reference>
<keyword evidence="2" id="KW-1185">Reference proteome</keyword>
<name>A0ABY0BNE9_9GAMM</name>
<gene>
    <name evidence="1" type="ORF">CWE07_14255</name>
</gene>
<evidence type="ECO:0000313" key="2">
    <source>
        <dbReference type="Proteomes" id="UP000287865"/>
    </source>
</evidence>
<protein>
    <recommendedName>
        <fullName evidence="3">Transposase</fullName>
    </recommendedName>
</protein>
<comment type="caution">
    <text evidence="1">The sequence shown here is derived from an EMBL/GenBank/DDBJ whole genome shotgun (WGS) entry which is preliminary data.</text>
</comment>